<organism evidence="1 2">
    <name type="scientific">Candidatus Erysipelatoclostridium merdavium</name>
    <dbReference type="NCBI Taxonomy" id="2838566"/>
    <lineage>
        <taxon>Bacteria</taxon>
        <taxon>Bacillati</taxon>
        <taxon>Bacillota</taxon>
        <taxon>Erysipelotrichia</taxon>
        <taxon>Erysipelotrichales</taxon>
        <taxon>Erysipelotrichales incertae sedis</taxon>
    </lineage>
</organism>
<reference evidence="1" key="2">
    <citation type="submission" date="2021-04" db="EMBL/GenBank/DDBJ databases">
        <authorList>
            <person name="Gilroy R."/>
        </authorList>
    </citation>
    <scope>NUCLEOTIDE SEQUENCE</scope>
    <source>
        <strain evidence="1">ChiGjej1B1-14440</strain>
    </source>
</reference>
<evidence type="ECO:0000313" key="2">
    <source>
        <dbReference type="Proteomes" id="UP000886724"/>
    </source>
</evidence>
<evidence type="ECO:0000313" key="1">
    <source>
        <dbReference type="EMBL" id="HIX80867.1"/>
    </source>
</evidence>
<comment type="caution">
    <text evidence="1">The sequence shown here is derived from an EMBL/GenBank/DDBJ whole genome shotgun (WGS) entry which is preliminary data.</text>
</comment>
<dbReference type="Proteomes" id="UP000886724">
    <property type="component" value="Unassembled WGS sequence"/>
</dbReference>
<accession>A0A9D1XK15</accession>
<name>A0A9D1XK15_9FIRM</name>
<gene>
    <name evidence="1" type="ORF">H9980_02705</name>
</gene>
<dbReference type="EMBL" id="DXET01000070">
    <property type="protein sequence ID" value="HIX80867.1"/>
    <property type="molecule type" value="Genomic_DNA"/>
</dbReference>
<proteinExistence type="predicted"/>
<sequence length="75" mass="8960">MWWIILVIIILIMFMFIRAIYIKNKYCFKCEKCKCECQPSIFSILGNLNNYVGAIYLKCPNCKDKQKMILINKDK</sequence>
<reference evidence="1" key="1">
    <citation type="journal article" date="2021" name="PeerJ">
        <title>Extensive microbial diversity within the chicken gut microbiome revealed by metagenomics and culture.</title>
        <authorList>
            <person name="Gilroy R."/>
            <person name="Ravi A."/>
            <person name="Getino M."/>
            <person name="Pursley I."/>
            <person name="Horton D.L."/>
            <person name="Alikhan N.F."/>
            <person name="Baker D."/>
            <person name="Gharbi K."/>
            <person name="Hall N."/>
            <person name="Watson M."/>
            <person name="Adriaenssens E.M."/>
            <person name="Foster-Nyarko E."/>
            <person name="Jarju S."/>
            <person name="Secka A."/>
            <person name="Antonio M."/>
            <person name="Oren A."/>
            <person name="Chaudhuri R.R."/>
            <person name="La Ragione R."/>
            <person name="Hildebrand F."/>
            <person name="Pallen M.J."/>
        </authorList>
    </citation>
    <scope>NUCLEOTIDE SEQUENCE</scope>
    <source>
        <strain evidence="1">ChiGjej1B1-14440</strain>
    </source>
</reference>
<dbReference type="AlphaFoldDB" id="A0A9D1XK15"/>
<protein>
    <submittedName>
        <fullName evidence="1">Uncharacterized protein</fullName>
    </submittedName>
</protein>